<dbReference type="GO" id="GO:0071470">
    <property type="term" value="P:cellular response to osmotic stress"/>
    <property type="evidence" value="ECO:0007669"/>
    <property type="project" value="InterPro"/>
</dbReference>
<gene>
    <name evidence="12" type="ORF">M9189_08685</name>
</gene>
<reference evidence="12" key="2">
    <citation type="submission" date="2022-06" db="EMBL/GenBank/DDBJ databases">
        <title>Xiashengella guii gen. nov. sp. nov., a bacterium isolated form anaerobic digestion tank.</title>
        <authorList>
            <person name="Huang H."/>
        </authorList>
    </citation>
    <scope>NUCLEOTIDE SEQUENCE</scope>
    <source>
        <strain evidence="12">Ai-910</strain>
    </source>
</reference>
<protein>
    <recommendedName>
        <fullName evidence="8">Mechanosensing system component YbdG</fullName>
    </recommendedName>
    <alternativeName>
        <fullName evidence="9">Mechanosensitive channel homolog YbdG</fullName>
    </alternativeName>
</protein>
<dbReference type="GO" id="GO:0008381">
    <property type="term" value="F:mechanosensitive monoatomic ion channel activity"/>
    <property type="evidence" value="ECO:0007669"/>
    <property type="project" value="InterPro"/>
</dbReference>
<dbReference type="Gene3D" id="2.30.30.60">
    <property type="match status" value="1"/>
</dbReference>
<evidence type="ECO:0000256" key="6">
    <source>
        <dbReference type="ARBA" id="ARBA00023016"/>
    </source>
</evidence>
<keyword evidence="13" id="KW-1185">Reference proteome</keyword>
<evidence type="ECO:0000313" key="13">
    <source>
        <dbReference type="Proteomes" id="UP001056426"/>
    </source>
</evidence>
<feature type="domain" description="Mechanosensitive ion channel MscS" evidence="11">
    <location>
        <begin position="198"/>
        <end position="266"/>
    </location>
</feature>
<evidence type="ECO:0000256" key="1">
    <source>
        <dbReference type="ARBA" id="ARBA00004429"/>
    </source>
</evidence>
<dbReference type="PANTHER" id="PTHR30414">
    <property type="entry name" value="MINICONDUCTANCE MECHANOSENSITIVE CHANNEL YBDG"/>
    <property type="match status" value="1"/>
</dbReference>
<sequence>MLDSVVSLSDFLSECISGLFESSDLPPLVLELIDFSIRLSIIIVISLLVFWITRRLLLHYGIKLISKTKNIYDDYLVDRRVLHRISHLIPALVIFHLATLLLDIYPIGGRIIHTIAVIYVVGVAYFTVSGLLNVLEDIYNTRPYSTSRPIKSYVQLLKIILFCITAILLIAYLFNVKVTGIFTGLGAMAAVLMLIFKDSILGFVASIQLSVNKMVRVGDWISMPGYNADGDVLEITLNTVKVQNWDKTITTIPTYALVSSPFMNWRGMHESGGRRIKRSINIDMRSVKFCTPEMLEKYKLIHHLKDYIVEREAEIERYNQENNIDSSVKVNGRRMTNLGVFRKYLENYCRRHPLLNQDMTMLIRHLQPTEKGLPIEVYTFSASTKWADYEGVQADIFDHILAVIPEFDLKVFQEPSGADLQDAISGLGSILIKEN</sequence>
<dbReference type="InterPro" id="IPR006685">
    <property type="entry name" value="MscS_channel_2nd"/>
</dbReference>
<evidence type="ECO:0000313" key="12">
    <source>
        <dbReference type="EMBL" id="URW78930.1"/>
    </source>
</evidence>
<evidence type="ECO:0000256" key="2">
    <source>
        <dbReference type="ARBA" id="ARBA00022475"/>
    </source>
</evidence>
<dbReference type="InterPro" id="IPR030192">
    <property type="entry name" value="YbdG"/>
</dbReference>
<feature type="transmembrane region" description="Helical" evidence="10">
    <location>
        <begin position="35"/>
        <end position="53"/>
    </location>
</feature>
<feature type="transmembrane region" description="Helical" evidence="10">
    <location>
        <begin position="111"/>
        <end position="135"/>
    </location>
</feature>
<keyword evidence="3" id="KW-0997">Cell inner membrane</keyword>
<dbReference type="Proteomes" id="UP001056426">
    <property type="component" value="Chromosome"/>
</dbReference>
<dbReference type="GO" id="GO:0005886">
    <property type="term" value="C:plasma membrane"/>
    <property type="evidence" value="ECO:0007669"/>
    <property type="project" value="UniProtKB-SubCell"/>
</dbReference>
<evidence type="ECO:0000256" key="8">
    <source>
        <dbReference type="ARBA" id="ARBA00093630"/>
    </source>
</evidence>
<feature type="transmembrane region" description="Helical" evidence="10">
    <location>
        <begin position="156"/>
        <end position="174"/>
    </location>
</feature>
<organism evidence="12 13">
    <name type="scientific">Xiashengella succiniciproducens</name>
    <dbReference type="NCBI Taxonomy" id="2949635"/>
    <lineage>
        <taxon>Bacteria</taxon>
        <taxon>Pseudomonadati</taxon>
        <taxon>Bacteroidota</taxon>
        <taxon>Bacteroidia</taxon>
        <taxon>Marinilabiliales</taxon>
        <taxon>Marinilabiliaceae</taxon>
        <taxon>Xiashengella</taxon>
    </lineage>
</organism>
<dbReference type="InterPro" id="IPR010920">
    <property type="entry name" value="LSM_dom_sf"/>
</dbReference>
<keyword evidence="4 10" id="KW-0812">Transmembrane</keyword>
<dbReference type="RefSeq" id="WP_250722401.1">
    <property type="nucleotide sequence ID" value="NZ_CP098400.1"/>
</dbReference>
<dbReference type="SUPFAM" id="SSF50182">
    <property type="entry name" value="Sm-like ribonucleoproteins"/>
    <property type="match status" value="1"/>
</dbReference>
<evidence type="ECO:0000256" key="7">
    <source>
        <dbReference type="ARBA" id="ARBA00023136"/>
    </source>
</evidence>
<feature type="transmembrane region" description="Helical" evidence="10">
    <location>
        <begin position="88"/>
        <end position="105"/>
    </location>
</feature>
<evidence type="ECO:0000256" key="9">
    <source>
        <dbReference type="ARBA" id="ARBA00093659"/>
    </source>
</evidence>
<dbReference type="InterPro" id="IPR023408">
    <property type="entry name" value="MscS_beta-dom_sf"/>
</dbReference>
<keyword evidence="2" id="KW-1003">Cell membrane</keyword>
<accession>A0A9J6ZM42</accession>
<feature type="transmembrane region" description="Helical" evidence="10">
    <location>
        <begin position="180"/>
        <end position="204"/>
    </location>
</feature>
<reference evidence="12" key="1">
    <citation type="submission" date="2022-05" db="EMBL/GenBank/DDBJ databases">
        <authorList>
            <person name="Sun X."/>
        </authorList>
    </citation>
    <scope>NUCLEOTIDE SEQUENCE</scope>
    <source>
        <strain evidence="12">Ai-910</strain>
    </source>
</reference>
<evidence type="ECO:0000256" key="5">
    <source>
        <dbReference type="ARBA" id="ARBA00022989"/>
    </source>
</evidence>
<dbReference type="PANTHER" id="PTHR30414:SF0">
    <property type="entry name" value="MINICONDUCTANCE MECHANOSENSITIVE CHANNEL YBDG"/>
    <property type="match status" value="1"/>
</dbReference>
<keyword evidence="5 10" id="KW-1133">Transmembrane helix</keyword>
<dbReference type="EMBL" id="CP098400">
    <property type="protein sequence ID" value="URW78930.1"/>
    <property type="molecule type" value="Genomic_DNA"/>
</dbReference>
<dbReference type="KEGG" id="alkq:M9189_08685"/>
<dbReference type="Pfam" id="PF00924">
    <property type="entry name" value="MS_channel_2nd"/>
    <property type="match status" value="1"/>
</dbReference>
<evidence type="ECO:0000256" key="10">
    <source>
        <dbReference type="SAM" id="Phobius"/>
    </source>
</evidence>
<dbReference type="AlphaFoldDB" id="A0A9J6ZM42"/>
<name>A0A9J6ZM42_9BACT</name>
<comment type="subcellular location">
    <subcellularLocation>
        <location evidence="1">Cell inner membrane</location>
        <topology evidence="1">Multi-pass membrane protein</topology>
    </subcellularLocation>
</comment>
<keyword evidence="7 10" id="KW-0472">Membrane</keyword>
<evidence type="ECO:0000259" key="11">
    <source>
        <dbReference type="Pfam" id="PF00924"/>
    </source>
</evidence>
<evidence type="ECO:0000256" key="4">
    <source>
        <dbReference type="ARBA" id="ARBA00022692"/>
    </source>
</evidence>
<evidence type="ECO:0000256" key="3">
    <source>
        <dbReference type="ARBA" id="ARBA00022519"/>
    </source>
</evidence>
<proteinExistence type="predicted"/>
<dbReference type="FunFam" id="2.30.30.60:FF:000002">
    <property type="entry name" value="Mechanosensitive ion channel family protein"/>
    <property type="match status" value="1"/>
</dbReference>
<keyword evidence="6" id="KW-0346">Stress response</keyword>